<evidence type="ECO:0000259" key="1">
    <source>
        <dbReference type="Pfam" id="PF03372"/>
    </source>
</evidence>
<dbReference type="Pfam" id="PF03372">
    <property type="entry name" value="Exo_endo_phos"/>
    <property type="match status" value="1"/>
</dbReference>
<dbReference type="SUPFAM" id="SSF56219">
    <property type="entry name" value="DNase I-like"/>
    <property type="match status" value="1"/>
</dbReference>
<protein>
    <submittedName>
        <fullName evidence="2">Hypp2763 protein</fullName>
    </submittedName>
</protein>
<dbReference type="InterPro" id="IPR027124">
    <property type="entry name" value="Swc5/CFDP1/2"/>
</dbReference>
<dbReference type="PANTHER" id="PTHR23227">
    <property type="entry name" value="BUCENTAUR RELATED"/>
    <property type="match status" value="1"/>
</dbReference>
<dbReference type="Proteomes" id="UP000838412">
    <property type="component" value="Chromosome 4"/>
</dbReference>
<evidence type="ECO:0000313" key="3">
    <source>
        <dbReference type="Proteomes" id="UP000838412"/>
    </source>
</evidence>
<organism evidence="2 3">
    <name type="scientific">Branchiostoma lanceolatum</name>
    <name type="common">Common lancelet</name>
    <name type="synonym">Amphioxus lanceolatum</name>
    <dbReference type="NCBI Taxonomy" id="7740"/>
    <lineage>
        <taxon>Eukaryota</taxon>
        <taxon>Metazoa</taxon>
        <taxon>Chordata</taxon>
        <taxon>Cephalochordata</taxon>
        <taxon>Leptocardii</taxon>
        <taxon>Amphioxiformes</taxon>
        <taxon>Branchiostomatidae</taxon>
        <taxon>Branchiostoma</taxon>
    </lineage>
</organism>
<evidence type="ECO:0000313" key="2">
    <source>
        <dbReference type="EMBL" id="CAH1263777.1"/>
    </source>
</evidence>
<dbReference type="EMBL" id="OV696689">
    <property type="protein sequence ID" value="CAH1263777.1"/>
    <property type="molecule type" value="Genomic_DNA"/>
</dbReference>
<feature type="domain" description="Endonuclease/exonuclease/phosphatase" evidence="1">
    <location>
        <begin position="83"/>
        <end position="277"/>
    </location>
</feature>
<proteinExistence type="predicted"/>
<keyword evidence="3" id="KW-1185">Reference proteome</keyword>
<gene>
    <name evidence="2" type="primary">Hypp2763</name>
    <name evidence="2" type="ORF">BLAG_LOCUS18354</name>
</gene>
<dbReference type="PANTHER" id="PTHR23227:SF83">
    <property type="entry name" value="ENDONUCLEASE_EXONUCLEASE_PHOSPHATASE DOMAIN-CONTAINING PROTEIN"/>
    <property type="match status" value="1"/>
</dbReference>
<dbReference type="AlphaFoldDB" id="A0A8J9ZX13"/>
<dbReference type="InterPro" id="IPR005135">
    <property type="entry name" value="Endo/exonuclease/phosphatase"/>
</dbReference>
<sequence>MEPSQCGYRLAPGWIAGCKTGVNPIQYTNMASRHKDKRIGGAGSSHRRAAGSASGLADFRVRKAGSDCKSSERPVRLKFRVGSLNVGTLKGRSSEVVETLTRRRVDLCCLQETRWSGGLDANQARYIKGKDSRYKFYWCGNKQGQGGVGIVLAEKWVEKVFEIGLPDAEKERFYDQLQSTIAKIPASEILFPIGDWNGHVGEDVHGFEEVHGGHGFGDRNAEGERLLEFALANDLLVGNTLFIKRESHLVTYTSGNHRTQIDYILFRRSFRKAVTNVKVIPGEECARQHQLLVCDFVVRSPAVRKRKFTPRLRTWKLRDPAVARKFQETFVSKVGTATTSGVEALWSRLKTPLLEAAVNVCGYSKNHQWKPETWWWDDQVDEAVSEKRARFKVYNSLKKQGKTAEAKVAKTAYIEATSKRHAKHTVWQAKSEAEKETFAVIDSHGEDVYRIAKQMERRNQDVVGEKCVRNDAGELSLNDEDKMKAWVEHYNRLLNVEFDWPKDELPEAAPVVGPPPPVTTEMISKALGKMRFGKAVGPSGINAEMLKAAGEEGIELTRLLTEAVFSSGTVPSEWEKSFILNLYKGKGEALDRGNYRGLKLTDHVMKLLECVLDSAIRMMVNIDDLQFAFVPGKGTTDAILQGHWTVAQHHKSQWVRHLPFKTCGKVFDSCVRAAMLHGSESWAPTASDLQRLRRNDRAMIRWICGAKPQDETPSETLHAKLGLVDIASVLRSRRLRWYGHVERASGCINAITKMQLPGSRGRGRPRKSWMECVRKDMKVCGLTSVSPLDRAAWKRGVTTSRLLPTPVSGTPAAV</sequence>
<accession>A0A8J9ZX13</accession>
<dbReference type="GO" id="GO:0003824">
    <property type="term" value="F:catalytic activity"/>
    <property type="evidence" value="ECO:0007669"/>
    <property type="project" value="InterPro"/>
</dbReference>
<reference evidence="2" key="1">
    <citation type="submission" date="2022-01" db="EMBL/GenBank/DDBJ databases">
        <authorList>
            <person name="Braso-Vives M."/>
        </authorList>
    </citation>
    <scope>NUCLEOTIDE SEQUENCE</scope>
</reference>
<name>A0A8J9ZX13_BRALA</name>
<dbReference type="CDD" id="cd09076">
    <property type="entry name" value="L1-EN"/>
    <property type="match status" value="1"/>
</dbReference>
<dbReference type="Gene3D" id="3.60.10.10">
    <property type="entry name" value="Endonuclease/exonuclease/phosphatase"/>
    <property type="match status" value="1"/>
</dbReference>
<dbReference type="OrthoDB" id="10013157at2759"/>
<dbReference type="InterPro" id="IPR036691">
    <property type="entry name" value="Endo/exonu/phosph_ase_sf"/>
</dbReference>